<feature type="compositionally biased region" description="Basic and acidic residues" evidence="1">
    <location>
        <begin position="12"/>
        <end position="21"/>
    </location>
</feature>
<accession>A0A1L9UDY5</accession>
<evidence type="ECO:0000313" key="2">
    <source>
        <dbReference type="EMBL" id="OJJ69843.1"/>
    </source>
</evidence>
<dbReference type="CDD" id="cd00303">
    <property type="entry name" value="retropepsin_like"/>
    <property type="match status" value="1"/>
</dbReference>
<dbReference type="Gene3D" id="2.40.70.10">
    <property type="entry name" value="Acid Proteases"/>
    <property type="match status" value="1"/>
</dbReference>
<dbReference type="Proteomes" id="UP000184499">
    <property type="component" value="Unassembled WGS sequence"/>
</dbReference>
<dbReference type="VEuPathDB" id="FungiDB:ASPBRDRAFT_56625"/>
<protein>
    <submittedName>
        <fullName evidence="2">Uncharacterized protein</fullName>
    </submittedName>
</protein>
<feature type="region of interest" description="Disordered" evidence="1">
    <location>
        <begin position="1"/>
        <end position="21"/>
    </location>
</feature>
<organism evidence="2 3">
    <name type="scientific">Aspergillus brasiliensis (strain CBS 101740 / IMI 381727 / IBT 21946)</name>
    <dbReference type="NCBI Taxonomy" id="767769"/>
    <lineage>
        <taxon>Eukaryota</taxon>
        <taxon>Fungi</taxon>
        <taxon>Dikarya</taxon>
        <taxon>Ascomycota</taxon>
        <taxon>Pezizomycotina</taxon>
        <taxon>Eurotiomycetes</taxon>
        <taxon>Eurotiomycetidae</taxon>
        <taxon>Eurotiales</taxon>
        <taxon>Aspergillaceae</taxon>
        <taxon>Aspergillus</taxon>
        <taxon>Aspergillus subgen. Circumdati</taxon>
    </lineage>
</organism>
<evidence type="ECO:0000256" key="1">
    <source>
        <dbReference type="SAM" id="MobiDB-lite"/>
    </source>
</evidence>
<proteinExistence type="predicted"/>
<sequence length="272" mass="31773">MPRNYPTPRQAAPREHGKWRKNDRNYKKAMGHGHHQSESIKTHALRIILKEPKHLFAFLLSQTHGQRKATLPSPPDYYPLEKRPLSPEYWDKMEHQRPQTPLEEPVTKEEVPQENCDGFRHFPERERLTGALHSALVTNPQSRDNQQDLLKCDYIYDILISTSDKQLRRRMLVDFETEANFMDDDVFQRLNVRMDPNDGPETQLTTRGELRPLGKVQATWTICGRDKPYCTEFYVVRGTSFDIILGTTSCRDIGLYRVDPMVARRLGNLEQT</sequence>
<dbReference type="OMA" id="YKKAMGH"/>
<dbReference type="InterPro" id="IPR021109">
    <property type="entry name" value="Peptidase_aspartic_dom_sf"/>
</dbReference>
<dbReference type="RefSeq" id="XP_067477092.1">
    <property type="nucleotide sequence ID" value="XM_067627599.1"/>
</dbReference>
<dbReference type="AlphaFoldDB" id="A0A1L9UDY5"/>
<dbReference type="OrthoDB" id="4500700at2759"/>
<dbReference type="EMBL" id="KV878687">
    <property type="protein sequence ID" value="OJJ69843.1"/>
    <property type="molecule type" value="Genomic_DNA"/>
</dbReference>
<dbReference type="GeneID" id="93580087"/>
<keyword evidence="3" id="KW-1185">Reference proteome</keyword>
<reference evidence="3" key="1">
    <citation type="journal article" date="2017" name="Genome Biol.">
        <title>Comparative genomics reveals high biological diversity and specific adaptations in the industrially and medically important fungal genus Aspergillus.</title>
        <authorList>
            <person name="de Vries R.P."/>
            <person name="Riley R."/>
            <person name="Wiebenga A."/>
            <person name="Aguilar-Osorio G."/>
            <person name="Amillis S."/>
            <person name="Uchima C.A."/>
            <person name="Anderluh G."/>
            <person name="Asadollahi M."/>
            <person name="Askin M."/>
            <person name="Barry K."/>
            <person name="Battaglia E."/>
            <person name="Bayram O."/>
            <person name="Benocci T."/>
            <person name="Braus-Stromeyer S.A."/>
            <person name="Caldana C."/>
            <person name="Canovas D."/>
            <person name="Cerqueira G.C."/>
            <person name="Chen F."/>
            <person name="Chen W."/>
            <person name="Choi C."/>
            <person name="Clum A."/>
            <person name="Dos Santos R.A."/>
            <person name="Damasio A.R."/>
            <person name="Diallinas G."/>
            <person name="Emri T."/>
            <person name="Fekete E."/>
            <person name="Flipphi M."/>
            <person name="Freyberg S."/>
            <person name="Gallo A."/>
            <person name="Gournas C."/>
            <person name="Habgood R."/>
            <person name="Hainaut M."/>
            <person name="Harispe M.L."/>
            <person name="Henrissat B."/>
            <person name="Hilden K.S."/>
            <person name="Hope R."/>
            <person name="Hossain A."/>
            <person name="Karabika E."/>
            <person name="Karaffa L."/>
            <person name="Karanyi Z."/>
            <person name="Krasevec N."/>
            <person name="Kuo A."/>
            <person name="Kusch H."/>
            <person name="LaButti K."/>
            <person name="Lagendijk E.L."/>
            <person name="Lapidus A."/>
            <person name="Levasseur A."/>
            <person name="Lindquist E."/>
            <person name="Lipzen A."/>
            <person name="Logrieco A.F."/>
            <person name="MacCabe A."/>
            <person name="Maekelae M.R."/>
            <person name="Malavazi I."/>
            <person name="Melin P."/>
            <person name="Meyer V."/>
            <person name="Mielnichuk N."/>
            <person name="Miskei M."/>
            <person name="Molnar A.P."/>
            <person name="Mule G."/>
            <person name="Ngan C.Y."/>
            <person name="Orejas M."/>
            <person name="Orosz E."/>
            <person name="Ouedraogo J.P."/>
            <person name="Overkamp K.M."/>
            <person name="Park H.-S."/>
            <person name="Perrone G."/>
            <person name="Piumi F."/>
            <person name="Punt P.J."/>
            <person name="Ram A.F."/>
            <person name="Ramon A."/>
            <person name="Rauscher S."/>
            <person name="Record E."/>
            <person name="Riano-Pachon D.M."/>
            <person name="Robert V."/>
            <person name="Roehrig J."/>
            <person name="Ruller R."/>
            <person name="Salamov A."/>
            <person name="Salih N.S."/>
            <person name="Samson R.A."/>
            <person name="Sandor E."/>
            <person name="Sanguinetti M."/>
            <person name="Schuetze T."/>
            <person name="Sepcic K."/>
            <person name="Shelest E."/>
            <person name="Sherlock G."/>
            <person name="Sophianopoulou V."/>
            <person name="Squina F.M."/>
            <person name="Sun H."/>
            <person name="Susca A."/>
            <person name="Todd R.B."/>
            <person name="Tsang A."/>
            <person name="Unkles S.E."/>
            <person name="van de Wiele N."/>
            <person name="van Rossen-Uffink D."/>
            <person name="Oliveira J.V."/>
            <person name="Vesth T.C."/>
            <person name="Visser J."/>
            <person name="Yu J.-H."/>
            <person name="Zhou M."/>
            <person name="Andersen M.R."/>
            <person name="Archer D.B."/>
            <person name="Baker S.E."/>
            <person name="Benoit I."/>
            <person name="Brakhage A.A."/>
            <person name="Braus G.H."/>
            <person name="Fischer R."/>
            <person name="Frisvad J.C."/>
            <person name="Goldman G.H."/>
            <person name="Houbraken J."/>
            <person name="Oakley B."/>
            <person name="Pocsi I."/>
            <person name="Scazzocchio C."/>
            <person name="Seiboth B."/>
            <person name="vanKuyk P.A."/>
            <person name="Wortman J."/>
            <person name="Dyer P.S."/>
            <person name="Grigoriev I.V."/>
        </authorList>
    </citation>
    <scope>NUCLEOTIDE SEQUENCE [LARGE SCALE GENOMIC DNA]</scope>
    <source>
        <strain evidence="3">CBS 101740 / IMI 381727 / IBT 21946</strain>
    </source>
</reference>
<evidence type="ECO:0000313" key="3">
    <source>
        <dbReference type="Proteomes" id="UP000184499"/>
    </source>
</evidence>
<gene>
    <name evidence="2" type="ORF">ASPBRDRAFT_56625</name>
</gene>
<name>A0A1L9UDY5_ASPBC</name>